<evidence type="ECO:0000259" key="5">
    <source>
        <dbReference type="PROSITE" id="PS50977"/>
    </source>
</evidence>
<evidence type="ECO:0000313" key="7">
    <source>
        <dbReference type="Proteomes" id="UP000291483"/>
    </source>
</evidence>
<dbReference type="InterPro" id="IPR036271">
    <property type="entry name" value="Tet_transcr_reg_TetR-rel_C_sf"/>
</dbReference>
<dbReference type="PANTHER" id="PTHR30055">
    <property type="entry name" value="HTH-TYPE TRANSCRIPTIONAL REGULATOR RUTR"/>
    <property type="match status" value="1"/>
</dbReference>
<dbReference type="InterPro" id="IPR001647">
    <property type="entry name" value="HTH_TetR"/>
</dbReference>
<sequence length="196" mass="22595">MARRLSPEARRAEIIEVAHALILEKGYRDLSLREVARRCEMSAPGLMHYFPDMHTLLEAVLAHRDEIDLAAIQDGTSPSPQFTDFIDAATRYYSDRAEEMSRFDALEVEALDPQHPAHDWFATRNERNLELVRPAVEREFENPDRVIQLLRYLIDGIRLSWMRNPENRDFESGLRALQDLLVILPRTADENGRAAG</sequence>
<feature type="DNA-binding region" description="H-T-H motif" evidence="4">
    <location>
        <begin position="31"/>
        <end position="50"/>
    </location>
</feature>
<evidence type="ECO:0000256" key="3">
    <source>
        <dbReference type="ARBA" id="ARBA00023163"/>
    </source>
</evidence>
<feature type="domain" description="HTH tetR-type" evidence="5">
    <location>
        <begin position="8"/>
        <end position="68"/>
    </location>
</feature>
<dbReference type="Gene3D" id="1.10.357.10">
    <property type="entry name" value="Tetracycline Repressor, domain 2"/>
    <property type="match status" value="1"/>
</dbReference>
<reference evidence="6 7" key="1">
    <citation type="submission" date="2019-02" db="EMBL/GenBank/DDBJ databases">
        <title>Sequencing the genomes of 1000 actinobacteria strains.</title>
        <authorList>
            <person name="Klenk H.-P."/>
        </authorList>
    </citation>
    <scope>NUCLEOTIDE SEQUENCE [LARGE SCALE GENOMIC DNA]</scope>
    <source>
        <strain evidence="6 7">DSM 18319</strain>
    </source>
</reference>
<dbReference type="Pfam" id="PF00440">
    <property type="entry name" value="TetR_N"/>
    <property type="match status" value="1"/>
</dbReference>
<comment type="caution">
    <text evidence="6">The sequence shown here is derived from an EMBL/GenBank/DDBJ whole genome shotgun (WGS) entry which is preliminary data.</text>
</comment>
<keyword evidence="7" id="KW-1185">Reference proteome</keyword>
<proteinExistence type="predicted"/>
<dbReference type="EMBL" id="SHLC01000001">
    <property type="protein sequence ID" value="RZU66141.1"/>
    <property type="molecule type" value="Genomic_DNA"/>
</dbReference>
<dbReference type="AlphaFoldDB" id="A0A4Q8APN8"/>
<keyword evidence="3" id="KW-0804">Transcription</keyword>
<dbReference type="RefSeq" id="WP_130506383.1">
    <property type="nucleotide sequence ID" value="NZ_SHLC01000001.1"/>
</dbReference>
<dbReference type="GO" id="GO:0003700">
    <property type="term" value="F:DNA-binding transcription factor activity"/>
    <property type="evidence" value="ECO:0007669"/>
    <property type="project" value="TreeGrafter"/>
</dbReference>
<organism evidence="6 7">
    <name type="scientific">Microterricola gilva</name>
    <dbReference type="NCBI Taxonomy" id="393267"/>
    <lineage>
        <taxon>Bacteria</taxon>
        <taxon>Bacillati</taxon>
        <taxon>Actinomycetota</taxon>
        <taxon>Actinomycetes</taxon>
        <taxon>Micrococcales</taxon>
        <taxon>Microbacteriaceae</taxon>
        <taxon>Microterricola</taxon>
    </lineage>
</organism>
<keyword evidence="1" id="KW-0805">Transcription regulation</keyword>
<dbReference type="InterPro" id="IPR050109">
    <property type="entry name" value="HTH-type_TetR-like_transc_reg"/>
</dbReference>
<dbReference type="OrthoDB" id="7505659at2"/>
<dbReference type="PANTHER" id="PTHR30055:SF234">
    <property type="entry name" value="HTH-TYPE TRANSCRIPTIONAL REGULATOR BETI"/>
    <property type="match status" value="1"/>
</dbReference>
<accession>A0A4Q8APN8</accession>
<dbReference type="GO" id="GO:0000976">
    <property type="term" value="F:transcription cis-regulatory region binding"/>
    <property type="evidence" value="ECO:0007669"/>
    <property type="project" value="TreeGrafter"/>
</dbReference>
<evidence type="ECO:0000256" key="2">
    <source>
        <dbReference type="ARBA" id="ARBA00023125"/>
    </source>
</evidence>
<dbReference type="SUPFAM" id="SSF48498">
    <property type="entry name" value="Tetracyclin repressor-like, C-terminal domain"/>
    <property type="match status" value="1"/>
</dbReference>
<evidence type="ECO:0000256" key="4">
    <source>
        <dbReference type="PROSITE-ProRule" id="PRU00335"/>
    </source>
</evidence>
<evidence type="ECO:0000256" key="1">
    <source>
        <dbReference type="ARBA" id="ARBA00023015"/>
    </source>
</evidence>
<dbReference type="Proteomes" id="UP000291483">
    <property type="component" value="Unassembled WGS sequence"/>
</dbReference>
<dbReference type="SUPFAM" id="SSF46689">
    <property type="entry name" value="Homeodomain-like"/>
    <property type="match status" value="1"/>
</dbReference>
<keyword evidence="2 4" id="KW-0238">DNA-binding</keyword>
<name>A0A4Q8APN8_9MICO</name>
<dbReference type="InterPro" id="IPR009057">
    <property type="entry name" value="Homeodomain-like_sf"/>
</dbReference>
<dbReference type="PROSITE" id="PS50977">
    <property type="entry name" value="HTH_TETR_2"/>
    <property type="match status" value="1"/>
</dbReference>
<protein>
    <submittedName>
        <fullName evidence="6">TetR family transcriptional regulator</fullName>
    </submittedName>
</protein>
<evidence type="ECO:0000313" key="6">
    <source>
        <dbReference type="EMBL" id="RZU66141.1"/>
    </source>
</evidence>
<gene>
    <name evidence="6" type="ORF">EV379_2489</name>
</gene>